<dbReference type="GO" id="GO:0022625">
    <property type="term" value="C:cytosolic large ribosomal subunit"/>
    <property type="evidence" value="ECO:0007669"/>
    <property type="project" value="TreeGrafter"/>
</dbReference>
<gene>
    <name evidence="5" type="primary">rpmI</name>
    <name evidence="7" type="ORF">A2462_08510</name>
</gene>
<evidence type="ECO:0000256" key="5">
    <source>
        <dbReference type="HAMAP-Rule" id="MF_00514"/>
    </source>
</evidence>
<dbReference type="PANTHER" id="PTHR33343:SF1">
    <property type="entry name" value="LARGE RIBOSOMAL SUBUNIT PROTEIN BL35M"/>
    <property type="match status" value="1"/>
</dbReference>
<name>A0A1F4TRJ0_UNCSA</name>
<dbReference type="PRINTS" id="PR00064">
    <property type="entry name" value="RIBOSOMALL35"/>
</dbReference>
<dbReference type="InterPro" id="IPR037229">
    <property type="entry name" value="Ribosomal_bL35_sf"/>
</dbReference>
<organism evidence="7 8">
    <name type="scientific">candidate division WOR-1 bacterium RIFOXYC2_FULL_41_25</name>
    <dbReference type="NCBI Taxonomy" id="1802586"/>
    <lineage>
        <taxon>Bacteria</taxon>
        <taxon>Bacillati</taxon>
        <taxon>Saganbacteria</taxon>
    </lineage>
</organism>
<dbReference type="GO" id="GO:0006412">
    <property type="term" value="P:translation"/>
    <property type="evidence" value="ECO:0007669"/>
    <property type="project" value="UniProtKB-UniRule"/>
</dbReference>
<dbReference type="InterPro" id="IPR018265">
    <property type="entry name" value="Ribosomal_bL35_CS"/>
</dbReference>
<keyword evidence="2 5" id="KW-0689">Ribosomal protein</keyword>
<dbReference type="Pfam" id="PF01632">
    <property type="entry name" value="Ribosomal_L35p"/>
    <property type="match status" value="1"/>
</dbReference>
<comment type="caution">
    <text evidence="7">The sequence shown here is derived from an EMBL/GenBank/DDBJ whole genome shotgun (WGS) entry which is preliminary data.</text>
</comment>
<evidence type="ECO:0000256" key="2">
    <source>
        <dbReference type="ARBA" id="ARBA00022980"/>
    </source>
</evidence>
<dbReference type="GO" id="GO:0003735">
    <property type="term" value="F:structural constituent of ribosome"/>
    <property type="evidence" value="ECO:0007669"/>
    <property type="project" value="InterPro"/>
</dbReference>
<keyword evidence="3 5" id="KW-0687">Ribonucleoprotein</keyword>
<dbReference type="Proteomes" id="UP000177309">
    <property type="component" value="Unassembled WGS sequence"/>
</dbReference>
<evidence type="ECO:0000256" key="6">
    <source>
        <dbReference type="RuleBase" id="RU000568"/>
    </source>
</evidence>
<dbReference type="NCBIfam" id="TIGR00001">
    <property type="entry name" value="rpmI_bact"/>
    <property type="match status" value="1"/>
</dbReference>
<proteinExistence type="inferred from homology"/>
<reference evidence="7 8" key="1">
    <citation type="journal article" date="2016" name="Nat. Commun.">
        <title>Thousands of microbial genomes shed light on interconnected biogeochemical processes in an aquifer system.</title>
        <authorList>
            <person name="Anantharaman K."/>
            <person name="Brown C.T."/>
            <person name="Hug L.A."/>
            <person name="Sharon I."/>
            <person name="Castelle C.J."/>
            <person name="Probst A.J."/>
            <person name="Thomas B.C."/>
            <person name="Singh A."/>
            <person name="Wilkins M.J."/>
            <person name="Karaoz U."/>
            <person name="Brodie E.L."/>
            <person name="Williams K.H."/>
            <person name="Hubbard S.S."/>
            <person name="Banfield J.F."/>
        </authorList>
    </citation>
    <scope>NUCLEOTIDE SEQUENCE [LARGE SCALE GENOMIC DNA]</scope>
</reference>
<protein>
    <recommendedName>
        <fullName evidence="4 5">Large ribosomal subunit protein bL35</fullName>
    </recommendedName>
</protein>
<dbReference type="PROSITE" id="PS00936">
    <property type="entry name" value="RIBOSOMAL_L35"/>
    <property type="match status" value="1"/>
</dbReference>
<dbReference type="EMBL" id="MEUI01000005">
    <property type="protein sequence ID" value="OGC35268.1"/>
    <property type="molecule type" value="Genomic_DNA"/>
</dbReference>
<evidence type="ECO:0000256" key="3">
    <source>
        <dbReference type="ARBA" id="ARBA00023274"/>
    </source>
</evidence>
<dbReference type="InterPro" id="IPR021137">
    <property type="entry name" value="Ribosomal_bL35-like"/>
</dbReference>
<evidence type="ECO:0000256" key="4">
    <source>
        <dbReference type="ARBA" id="ARBA00071664"/>
    </source>
</evidence>
<dbReference type="AlphaFoldDB" id="A0A1F4TRJ0"/>
<evidence type="ECO:0000313" key="8">
    <source>
        <dbReference type="Proteomes" id="UP000177309"/>
    </source>
</evidence>
<evidence type="ECO:0000313" key="7">
    <source>
        <dbReference type="EMBL" id="OGC35268.1"/>
    </source>
</evidence>
<sequence>MPKQKTRRAAKKRFRITKKGKVLRGHTKMRHLLACKTPKQRGKLRQSGLVSASDVPRVKQMLVGG</sequence>
<dbReference type="SUPFAM" id="SSF143034">
    <property type="entry name" value="L35p-like"/>
    <property type="match status" value="1"/>
</dbReference>
<dbReference type="HAMAP" id="MF_00514">
    <property type="entry name" value="Ribosomal_bL35"/>
    <property type="match status" value="1"/>
</dbReference>
<dbReference type="InterPro" id="IPR001706">
    <property type="entry name" value="Ribosomal_bL35"/>
</dbReference>
<evidence type="ECO:0000256" key="1">
    <source>
        <dbReference type="ARBA" id="ARBA00006598"/>
    </source>
</evidence>
<comment type="similarity">
    <text evidence="1 5 6">Belongs to the bacterial ribosomal protein bL35 family.</text>
</comment>
<dbReference type="Gene3D" id="4.10.410.60">
    <property type="match status" value="1"/>
</dbReference>
<dbReference type="FunFam" id="4.10.410.60:FF:000001">
    <property type="entry name" value="50S ribosomal protein L35"/>
    <property type="match status" value="1"/>
</dbReference>
<dbReference type="PANTHER" id="PTHR33343">
    <property type="entry name" value="54S RIBOSOMAL PROTEIN BL35M"/>
    <property type="match status" value="1"/>
</dbReference>
<accession>A0A1F4TRJ0</accession>